<protein>
    <recommendedName>
        <fullName evidence="3">Pentapeptide repeat-containing protein</fullName>
    </recommendedName>
</protein>
<gene>
    <name evidence="1" type="ORF">LS72_009595</name>
</gene>
<accession>A0A4U8UBV3</accession>
<evidence type="ECO:0000313" key="1">
    <source>
        <dbReference type="EMBL" id="TLE13755.1"/>
    </source>
</evidence>
<evidence type="ECO:0000313" key="2">
    <source>
        <dbReference type="Proteomes" id="UP000029920"/>
    </source>
</evidence>
<dbReference type="Proteomes" id="UP000029920">
    <property type="component" value="Unassembled WGS sequence"/>
</dbReference>
<evidence type="ECO:0008006" key="3">
    <source>
        <dbReference type="Google" id="ProtNLM"/>
    </source>
</evidence>
<sequence>MQTNYAFMDLSNTDFSHQFLHSCNFAGSNLQGCNFSHCTLSYSNFRSANLGGANLTSCNLLGTDLSKANLEGVNFALCIGNGVDVFSMQLQEVPFVWTKQKLFIGTTSIEIAKFVKNPSQILENLTHSLGGYLHILTQAINLTIGE</sequence>
<reference evidence="1 2" key="1">
    <citation type="journal article" date="2014" name="Genome Announc.">
        <title>Draft genome sequences of eight enterohepatic helicobacter species isolated from both laboratory and wild rodents.</title>
        <authorList>
            <person name="Sheh A."/>
            <person name="Shen Z."/>
            <person name="Fox J.G."/>
        </authorList>
    </citation>
    <scope>NUCLEOTIDE SEQUENCE [LARGE SCALE GENOMIC DNA]</scope>
    <source>
        <strain evidence="1 2">MIT-03-7007</strain>
    </source>
</reference>
<dbReference type="SUPFAM" id="SSF141571">
    <property type="entry name" value="Pentapeptide repeat-like"/>
    <property type="match status" value="1"/>
</dbReference>
<dbReference type="InterPro" id="IPR001646">
    <property type="entry name" value="5peptide_repeat"/>
</dbReference>
<proteinExistence type="predicted"/>
<dbReference type="Gene3D" id="2.160.20.80">
    <property type="entry name" value="E3 ubiquitin-protein ligase SopA"/>
    <property type="match status" value="1"/>
</dbReference>
<dbReference type="PANTHER" id="PTHR14136">
    <property type="entry name" value="BTB_POZ DOMAIN-CONTAINING PROTEIN KCTD9"/>
    <property type="match status" value="1"/>
</dbReference>
<organism evidence="1 2">
    <name type="scientific">Helicobacter apodemus</name>
    <dbReference type="NCBI Taxonomy" id="135569"/>
    <lineage>
        <taxon>Bacteria</taxon>
        <taxon>Pseudomonadati</taxon>
        <taxon>Campylobacterota</taxon>
        <taxon>Epsilonproteobacteria</taxon>
        <taxon>Campylobacterales</taxon>
        <taxon>Helicobacteraceae</taxon>
        <taxon>Helicobacter</taxon>
    </lineage>
</organism>
<dbReference type="AlphaFoldDB" id="A0A4U8UBV3"/>
<dbReference type="PANTHER" id="PTHR14136:SF17">
    <property type="entry name" value="BTB_POZ DOMAIN-CONTAINING PROTEIN KCTD9"/>
    <property type="match status" value="1"/>
</dbReference>
<keyword evidence="2" id="KW-1185">Reference proteome</keyword>
<dbReference type="Pfam" id="PF13599">
    <property type="entry name" value="Pentapeptide_4"/>
    <property type="match status" value="1"/>
</dbReference>
<dbReference type="RefSeq" id="WP_052087332.1">
    <property type="nucleotide sequence ID" value="NZ_JRPC02000032.1"/>
</dbReference>
<name>A0A4U8UBV3_9HELI</name>
<dbReference type="InterPro" id="IPR051082">
    <property type="entry name" value="Pentapeptide-BTB/POZ_domain"/>
</dbReference>
<comment type="caution">
    <text evidence="1">The sequence shown here is derived from an EMBL/GenBank/DDBJ whole genome shotgun (WGS) entry which is preliminary data.</text>
</comment>
<dbReference type="EMBL" id="JRPC02000032">
    <property type="protein sequence ID" value="TLE13755.1"/>
    <property type="molecule type" value="Genomic_DNA"/>
</dbReference>